<reference evidence="3" key="3">
    <citation type="submission" date="2022-06" db="UniProtKB">
        <authorList>
            <consortium name="EnsemblMetazoa"/>
        </authorList>
    </citation>
    <scope>IDENTIFICATION</scope>
</reference>
<dbReference type="Proteomes" id="UP000070412">
    <property type="component" value="Unassembled WGS sequence"/>
</dbReference>
<dbReference type="GO" id="GO:0005769">
    <property type="term" value="C:early endosome"/>
    <property type="evidence" value="ECO:0007669"/>
    <property type="project" value="TreeGrafter"/>
</dbReference>
<evidence type="ECO:0000313" key="3">
    <source>
        <dbReference type="EnsemblMetazoa" id="KAF7488639.1"/>
    </source>
</evidence>
<dbReference type="SUPFAM" id="SSF50729">
    <property type="entry name" value="PH domain-like"/>
    <property type="match status" value="1"/>
</dbReference>
<dbReference type="GO" id="GO:0007032">
    <property type="term" value="P:endosome organization"/>
    <property type="evidence" value="ECO:0007669"/>
    <property type="project" value="TreeGrafter"/>
</dbReference>
<dbReference type="PANTHER" id="PTHR22902:SF53">
    <property type="entry name" value="INOSITOL PHOSPHATASE INTERACTING PROTEIN, ISOFORM A"/>
    <property type="match status" value="1"/>
</dbReference>
<proteinExistence type="predicted"/>
<dbReference type="EMBL" id="WVUK01000065">
    <property type="protein sequence ID" value="KAF7488639.1"/>
    <property type="molecule type" value="Genomic_DNA"/>
</dbReference>
<dbReference type="InterPro" id="IPR011993">
    <property type="entry name" value="PH-like_dom_sf"/>
</dbReference>
<name>A0A834VB05_SARSC</name>
<dbReference type="AlphaFoldDB" id="A0A834VB05"/>
<dbReference type="OMA" id="ENTWKAD"/>
<dbReference type="InterPro" id="IPR045188">
    <property type="entry name" value="Boi1/Boi2-like"/>
</dbReference>
<evidence type="ECO:0000313" key="4">
    <source>
        <dbReference type="Proteomes" id="UP000070412"/>
    </source>
</evidence>
<dbReference type="GO" id="GO:0001881">
    <property type="term" value="P:receptor recycling"/>
    <property type="evidence" value="ECO:0007669"/>
    <property type="project" value="TreeGrafter"/>
</dbReference>
<dbReference type="GO" id="GO:0005829">
    <property type="term" value="C:cytosol"/>
    <property type="evidence" value="ECO:0007669"/>
    <property type="project" value="GOC"/>
</dbReference>
<evidence type="ECO:0000313" key="2">
    <source>
        <dbReference type="EMBL" id="KAF7488639.1"/>
    </source>
</evidence>
<dbReference type="InterPro" id="IPR001849">
    <property type="entry name" value="PH_domain"/>
</dbReference>
<accession>A0A834VB05</accession>
<protein>
    <submittedName>
        <fullName evidence="2">Sesquipedalian-1</fullName>
    </submittedName>
</protein>
<reference evidence="4" key="1">
    <citation type="journal article" date="2020" name="PLoS Negl. Trop. Dis.">
        <title>High-quality nuclear genome for Sarcoptes scabiei-A critical resource for a neglected parasite.</title>
        <authorList>
            <person name="Korhonen P.K."/>
            <person name="Gasser R.B."/>
            <person name="Ma G."/>
            <person name="Wang T."/>
            <person name="Stroehlein A.J."/>
            <person name="Young N.D."/>
            <person name="Ang C.S."/>
            <person name="Fernando D.D."/>
            <person name="Lu H.C."/>
            <person name="Taylor S."/>
            <person name="Reynolds S.L."/>
            <person name="Mofiz E."/>
            <person name="Najaraj S.H."/>
            <person name="Gowda H."/>
            <person name="Madugundu A."/>
            <person name="Renuse S."/>
            <person name="Holt D."/>
            <person name="Pandey A."/>
            <person name="Papenfuss A.T."/>
            <person name="Fischer K."/>
        </authorList>
    </citation>
    <scope>NUCLEOTIDE SEQUENCE [LARGE SCALE GENOMIC DNA]</scope>
</reference>
<gene>
    <name evidence="2" type="ORF">SSS_3920</name>
</gene>
<dbReference type="PROSITE" id="PS50003">
    <property type="entry name" value="PH_DOMAIN"/>
    <property type="match status" value="1"/>
</dbReference>
<organism evidence="2">
    <name type="scientific">Sarcoptes scabiei</name>
    <name type="common">Itch mite</name>
    <name type="synonym">Acarus scabiei</name>
    <dbReference type="NCBI Taxonomy" id="52283"/>
    <lineage>
        <taxon>Eukaryota</taxon>
        <taxon>Metazoa</taxon>
        <taxon>Ecdysozoa</taxon>
        <taxon>Arthropoda</taxon>
        <taxon>Chelicerata</taxon>
        <taxon>Arachnida</taxon>
        <taxon>Acari</taxon>
        <taxon>Acariformes</taxon>
        <taxon>Sarcoptiformes</taxon>
        <taxon>Astigmata</taxon>
        <taxon>Psoroptidia</taxon>
        <taxon>Sarcoptoidea</taxon>
        <taxon>Sarcoptidae</taxon>
        <taxon>Sarcoptinae</taxon>
        <taxon>Sarcoptes</taxon>
    </lineage>
</organism>
<dbReference type="Gene3D" id="2.30.29.30">
    <property type="entry name" value="Pleckstrin-homology domain (PH domain)/Phosphotyrosine-binding domain (PTB)"/>
    <property type="match status" value="1"/>
</dbReference>
<dbReference type="SMART" id="SM00233">
    <property type="entry name" value="PH"/>
    <property type="match status" value="1"/>
</dbReference>
<sequence>MMKLNEQCLVHIAQSSENPIDHSGWLFKLSNDQKQFQKKWFVLKENFLFYYNSKSEKEPNGLIILEGYRVEIIDTFTDRYAFKIDFGISRFGAKMKSYILAADSQSDMERWIKALSCASYDYLKMVVLELQHRLDEIKSIDSLDKQIEQNCHSTKSLDSFEIGMREKYSLSFRELHELYGKQIGERLVGLQQTNKNCIIPNNLKD</sequence>
<dbReference type="Pfam" id="PF00169">
    <property type="entry name" value="PH"/>
    <property type="match status" value="1"/>
</dbReference>
<dbReference type="EnsemblMetazoa" id="SSS_3920s_mrna">
    <property type="protein sequence ID" value="KAF7488639.1"/>
    <property type="gene ID" value="SSS_3920"/>
</dbReference>
<feature type="domain" description="PH" evidence="1">
    <location>
        <begin position="19"/>
        <end position="120"/>
    </location>
</feature>
<dbReference type="GO" id="GO:0055037">
    <property type="term" value="C:recycling endosome"/>
    <property type="evidence" value="ECO:0007669"/>
    <property type="project" value="TreeGrafter"/>
</dbReference>
<dbReference type="OrthoDB" id="10261837at2759"/>
<dbReference type="GO" id="GO:0042147">
    <property type="term" value="P:retrograde transport, endosome to Golgi"/>
    <property type="evidence" value="ECO:0007669"/>
    <property type="project" value="TreeGrafter"/>
</dbReference>
<evidence type="ECO:0000259" key="1">
    <source>
        <dbReference type="PROSITE" id="PS50003"/>
    </source>
</evidence>
<dbReference type="PANTHER" id="PTHR22902">
    <property type="entry name" value="SESQUIPEDALIAN"/>
    <property type="match status" value="1"/>
</dbReference>
<reference evidence="2" key="2">
    <citation type="submission" date="2020-01" db="EMBL/GenBank/DDBJ databases">
        <authorList>
            <person name="Korhonen P.K.K."/>
            <person name="Guangxu M.G."/>
            <person name="Wang T.W."/>
            <person name="Stroehlein A.J.S."/>
            <person name="Young N.D."/>
            <person name="Ang C.-S.A."/>
            <person name="Fernando D.W.F."/>
            <person name="Lu H.L."/>
            <person name="Taylor S.T."/>
            <person name="Ehtesham M.E.M."/>
            <person name="Najaraj S.H.N."/>
            <person name="Harsha G.H.G."/>
            <person name="Madugundu A.M."/>
            <person name="Renuse S.R."/>
            <person name="Holt D.H."/>
            <person name="Pandey A.P."/>
            <person name="Papenfuss A.P."/>
            <person name="Gasser R.B.G."/>
            <person name="Fischer K.F."/>
        </authorList>
    </citation>
    <scope>NUCLEOTIDE SEQUENCE</scope>
    <source>
        <strain evidence="2">SSS_KF_BRIS2020</strain>
    </source>
</reference>
<keyword evidence="4" id="KW-1185">Reference proteome</keyword>
<dbReference type="GO" id="GO:0005802">
    <property type="term" value="C:trans-Golgi network"/>
    <property type="evidence" value="ECO:0007669"/>
    <property type="project" value="TreeGrafter"/>
</dbReference>